<evidence type="ECO:0000256" key="4">
    <source>
        <dbReference type="ARBA" id="ARBA00006484"/>
    </source>
</evidence>
<dbReference type="GO" id="GO:0047560">
    <property type="term" value="F:3-dehydrosphinganine reductase activity"/>
    <property type="evidence" value="ECO:0007669"/>
    <property type="project" value="UniProtKB-EC"/>
</dbReference>
<evidence type="ECO:0000256" key="5">
    <source>
        <dbReference type="ARBA" id="ARBA00022741"/>
    </source>
</evidence>
<accession>A0A8T0GBB4</accession>
<name>A0A8T0GBB4_CERPU</name>
<evidence type="ECO:0000256" key="9">
    <source>
        <dbReference type="ARBA" id="ARBA00023002"/>
    </source>
</evidence>
<dbReference type="InterPro" id="IPR045022">
    <property type="entry name" value="KDSR-like"/>
</dbReference>
<dbReference type="Proteomes" id="UP000822688">
    <property type="component" value="Chromosome 11"/>
</dbReference>
<keyword evidence="15" id="KW-0812">Transmembrane</keyword>
<dbReference type="EC" id="1.1.1.102" evidence="11"/>
<keyword evidence="9" id="KW-0560">Oxidoreductase</keyword>
<evidence type="ECO:0000313" key="17">
    <source>
        <dbReference type="Proteomes" id="UP000822688"/>
    </source>
</evidence>
<dbReference type="PRINTS" id="PR00081">
    <property type="entry name" value="GDHRDH"/>
</dbReference>
<evidence type="ECO:0000256" key="13">
    <source>
        <dbReference type="ARBA" id="ARBA00081952"/>
    </source>
</evidence>
<comment type="pathway">
    <text evidence="2">Lipid metabolism; sphingolipid metabolism.</text>
</comment>
<dbReference type="GO" id="GO:0005789">
    <property type="term" value="C:endoplasmic reticulum membrane"/>
    <property type="evidence" value="ECO:0007669"/>
    <property type="project" value="TreeGrafter"/>
</dbReference>
<dbReference type="EMBL" id="CM026432">
    <property type="protein sequence ID" value="KAG0556443.1"/>
    <property type="molecule type" value="Genomic_DNA"/>
</dbReference>
<keyword evidence="5" id="KW-0547">Nucleotide-binding</keyword>
<protein>
    <recommendedName>
        <fullName evidence="11">3-dehydrosphinganine reductase</fullName>
        <ecNumber evidence="11">1.1.1.102</ecNumber>
    </recommendedName>
    <alternativeName>
        <fullName evidence="14">3-ketodihydrosphingosine reductase</fullName>
    </alternativeName>
    <alternativeName>
        <fullName evidence="13">3-ketosphinganine reductase</fullName>
    </alternativeName>
</protein>
<evidence type="ECO:0000256" key="7">
    <source>
        <dbReference type="ARBA" id="ARBA00022857"/>
    </source>
</evidence>
<dbReference type="GO" id="GO:0006666">
    <property type="term" value="P:3-keto-sphinganine metabolic process"/>
    <property type="evidence" value="ECO:0007669"/>
    <property type="project" value="InterPro"/>
</dbReference>
<dbReference type="GO" id="GO:0000166">
    <property type="term" value="F:nucleotide binding"/>
    <property type="evidence" value="ECO:0007669"/>
    <property type="project" value="UniProtKB-KW"/>
</dbReference>
<dbReference type="FunFam" id="3.40.50.720:FF:000165">
    <property type="entry name" value="3-ketodihydrosphingosine reductase"/>
    <property type="match status" value="1"/>
</dbReference>
<keyword evidence="17" id="KW-1185">Reference proteome</keyword>
<evidence type="ECO:0000256" key="12">
    <source>
        <dbReference type="ARBA" id="ARBA00050489"/>
    </source>
</evidence>
<comment type="caution">
    <text evidence="16">The sequence shown here is derived from an EMBL/GenBank/DDBJ whole genome shotgun (WGS) entry which is preliminary data.</text>
</comment>
<reference evidence="16 17" key="1">
    <citation type="submission" date="2020-06" db="EMBL/GenBank/DDBJ databases">
        <title>WGS assembly of Ceratodon purpureus strain R40.</title>
        <authorList>
            <person name="Carey S.B."/>
            <person name="Jenkins J."/>
            <person name="Shu S."/>
            <person name="Lovell J.T."/>
            <person name="Sreedasyam A."/>
            <person name="Maumus F."/>
            <person name="Tiley G.P."/>
            <person name="Fernandez-Pozo N."/>
            <person name="Barry K."/>
            <person name="Chen C."/>
            <person name="Wang M."/>
            <person name="Lipzen A."/>
            <person name="Daum C."/>
            <person name="Saski C.A."/>
            <person name="Payton A.C."/>
            <person name="Mcbreen J.C."/>
            <person name="Conrad R.E."/>
            <person name="Kollar L.M."/>
            <person name="Olsson S."/>
            <person name="Huttunen S."/>
            <person name="Landis J.B."/>
            <person name="Wickett N.J."/>
            <person name="Johnson M.G."/>
            <person name="Rensing S.A."/>
            <person name="Grimwood J."/>
            <person name="Schmutz J."/>
            <person name="Mcdaniel S.F."/>
        </authorList>
    </citation>
    <scope>NUCLEOTIDE SEQUENCE [LARGE SCALE GENOMIC DNA]</scope>
    <source>
        <strain evidence="16 17">R40</strain>
    </source>
</reference>
<evidence type="ECO:0000256" key="2">
    <source>
        <dbReference type="ARBA" id="ARBA00004760"/>
    </source>
</evidence>
<dbReference type="Gene3D" id="3.40.50.720">
    <property type="entry name" value="NAD(P)-binding Rossmann-like Domain"/>
    <property type="match status" value="1"/>
</dbReference>
<dbReference type="AlphaFoldDB" id="A0A8T0GBB4"/>
<feature type="transmembrane region" description="Helical" evidence="15">
    <location>
        <begin position="6"/>
        <end position="28"/>
    </location>
</feature>
<dbReference type="PROSITE" id="PS00061">
    <property type="entry name" value="ADH_SHORT"/>
    <property type="match status" value="1"/>
</dbReference>
<keyword evidence="8" id="KW-0746">Sphingolipid metabolism</keyword>
<dbReference type="GO" id="GO:0030148">
    <property type="term" value="P:sphingolipid biosynthetic process"/>
    <property type="evidence" value="ECO:0007669"/>
    <property type="project" value="InterPro"/>
</dbReference>
<keyword evidence="15" id="KW-1133">Transmembrane helix</keyword>
<comment type="similarity">
    <text evidence="4">Belongs to the short-chain dehydrogenases/reductases (SDR) family.</text>
</comment>
<organism evidence="16 17">
    <name type="scientific">Ceratodon purpureus</name>
    <name type="common">Fire moss</name>
    <name type="synonym">Dicranum purpureum</name>
    <dbReference type="NCBI Taxonomy" id="3225"/>
    <lineage>
        <taxon>Eukaryota</taxon>
        <taxon>Viridiplantae</taxon>
        <taxon>Streptophyta</taxon>
        <taxon>Embryophyta</taxon>
        <taxon>Bryophyta</taxon>
        <taxon>Bryophytina</taxon>
        <taxon>Bryopsida</taxon>
        <taxon>Dicranidae</taxon>
        <taxon>Pseudoditrichales</taxon>
        <taxon>Ditrichaceae</taxon>
        <taxon>Ceratodon</taxon>
    </lineage>
</organism>
<keyword evidence="7" id="KW-0521">NADP</keyword>
<dbReference type="PANTHER" id="PTHR43550">
    <property type="entry name" value="3-KETODIHYDROSPHINGOSINE REDUCTASE"/>
    <property type="match status" value="1"/>
</dbReference>
<dbReference type="Pfam" id="PF00106">
    <property type="entry name" value="adh_short"/>
    <property type="match status" value="1"/>
</dbReference>
<comment type="subcellular location">
    <subcellularLocation>
        <location evidence="1">Endoplasmic reticulum</location>
    </subcellularLocation>
</comment>
<evidence type="ECO:0000256" key="10">
    <source>
        <dbReference type="ARBA" id="ARBA00023098"/>
    </source>
</evidence>
<keyword evidence="10" id="KW-0443">Lipid metabolism</keyword>
<evidence type="ECO:0000256" key="1">
    <source>
        <dbReference type="ARBA" id="ARBA00004240"/>
    </source>
</evidence>
<evidence type="ECO:0000256" key="14">
    <source>
        <dbReference type="ARBA" id="ARBA00083783"/>
    </source>
</evidence>
<evidence type="ECO:0000256" key="3">
    <source>
        <dbReference type="ARBA" id="ARBA00004991"/>
    </source>
</evidence>
<dbReference type="CDD" id="cd08939">
    <property type="entry name" value="KDSR-like_SDR_c"/>
    <property type="match status" value="1"/>
</dbReference>
<dbReference type="InterPro" id="IPR036291">
    <property type="entry name" value="NAD(P)-bd_dom_sf"/>
</dbReference>
<dbReference type="InterPro" id="IPR002347">
    <property type="entry name" value="SDR_fam"/>
</dbReference>
<proteinExistence type="inferred from homology"/>
<comment type="pathway">
    <text evidence="3">Sphingolipid metabolism.</text>
</comment>
<evidence type="ECO:0000256" key="11">
    <source>
        <dbReference type="ARBA" id="ARBA00026112"/>
    </source>
</evidence>
<dbReference type="PANTHER" id="PTHR43550:SF3">
    <property type="entry name" value="3-KETODIHYDROSPHINGOSINE REDUCTASE"/>
    <property type="match status" value="1"/>
</dbReference>
<sequence length="341" mass="36260">MWAAWGVPVVVVGALALLFVSLIVYLWLPLRAVAIPIKGRHMVVTGGSSGIGLEIAKLAAAEGARVSLVARDERKLADAKNVVTEYCRQQVKGGGAPAQVNTYSADVKNFGSVNAAIEAAVSDSGVIGVLVLSHGISVVSRFEDQTVQDFDHVIDTNLKGNIHTIKAALPHIKASNGAPASISMFSSQAGQVGVYGYAAYSASKFALRGLAECLQQELIDRNIRLSLVYPPDTMTPGYVEDQKTMPELTAKLSGSSKAMDSMSVARATLAGLKAGNFHIYCNLEGFALSLLCSGMGPQPSLWKAMAEVLIMGVLRVVALFIQRDWYAVILQSKPKEAQAKK</sequence>
<comment type="catalytic activity">
    <reaction evidence="12">
        <text>sphinganine + NADP(+) = 3-oxosphinganine + NADPH + H(+)</text>
        <dbReference type="Rhea" id="RHEA:22640"/>
        <dbReference type="ChEBI" id="CHEBI:15378"/>
        <dbReference type="ChEBI" id="CHEBI:57783"/>
        <dbReference type="ChEBI" id="CHEBI:57817"/>
        <dbReference type="ChEBI" id="CHEBI:58299"/>
        <dbReference type="ChEBI" id="CHEBI:58349"/>
        <dbReference type="EC" id="1.1.1.102"/>
    </reaction>
</comment>
<evidence type="ECO:0000256" key="15">
    <source>
        <dbReference type="SAM" id="Phobius"/>
    </source>
</evidence>
<dbReference type="SUPFAM" id="SSF51735">
    <property type="entry name" value="NAD(P)-binding Rossmann-fold domains"/>
    <property type="match status" value="1"/>
</dbReference>
<gene>
    <name evidence="16" type="ORF">KC19_11G054400</name>
</gene>
<dbReference type="InterPro" id="IPR020904">
    <property type="entry name" value="Sc_DH/Rdtase_CS"/>
</dbReference>
<keyword evidence="15" id="KW-0472">Membrane</keyword>
<evidence type="ECO:0000313" key="16">
    <source>
        <dbReference type="EMBL" id="KAG0556443.1"/>
    </source>
</evidence>
<evidence type="ECO:0000256" key="8">
    <source>
        <dbReference type="ARBA" id="ARBA00022919"/>
    </source>
</evidence>
<keyword evidence="6" id="KW-0256">Endoplasmic reticulum</keyword>
<evidence type="ECO:0000256" key="6">
    <source>
        <dbReference type="ARBA" id="ARBA00022824"/>
    </source>
</evidence>